<accession>A0AAD7SVU0</accession>
<comment type="caution">
    <text evidence="1">The sequence shown here is derived from an EMBL/GenBank/DDBJ whole genome shotgun (WGS) entry which is preliminary data.</text>
</comment>
<gene>
    <name evidence="1" type="ORF">AAFF_G00217930</name>
</gene>
<dbReference type="Proteomes" id="UP001221898">
    <property type="component" value="Unassembled WGS sequence"/>
</dbReference>
<organism evidence="1 2">
    <name type="scientific">Aldrovandia affinis</name>
    <dbReference type="NCBI Taxonomy" id="143900"/>
    <lineage>
        <taxon>Eukaryota</taxon>
        <taxon>Metazoa</taxon>
        <taxon>Chordata</taxon>
        <taxon>Craniata</taxon>
        <taxon>Vertebrata</taxon>
        <taxon>Euteleostomi</taxon>
        <taxon>Actinopterygii</taxon>
        <taxon>Neopterygii</taxon>
        <taxon>Teleostei</taxon>
        <taxon>Notacanthiformes</taxon>
        <taxon>Halosauridae</taxon>
        <taxon>Aldrovandia</taxon>
    </lineage>
</organism>
<keyword evidence="2" id="KW-1185">Reference proteome</keyword>
<evidence type="ECO:0000313" key="2">
    <source>
        <dbReference type="Proteomes" id="UP001221898"/>
    </source>
</evidence>
<reference evidence="1" key="1">
    <citation type="journal article" date="2023" name="Science">
        <title>Genome structures resolve the early diversification of teleost fishes.</title>
        <authorList>
            <person name="Parey E."/>
            <person name="Louis A."/>
            <person name="Montfort J."/>
            <person name="Bouchez O."/>
            <person name="Roques C."/>
            <person name="Iampietro C."/>
            <person name="Lluch J."/>
            <person name="Castinel A."/>
            <person name="Donnadieu C."/>
            <person name="Desvignes T."/>
            <person name="Floi Bucao C."/>
            <person name="Jouanno E."/>
            <person name="Wen M."/>
            <person name="Mejri S."/>
            <person name="Dirks R."/>
            <person name="Jansen H."/>
            <person name="Henkel C."/>
            <person name="Chen W.J."/>
            <person name="Zahm M."/>
            <person name="Cabau C."/>
            <person name="Klopp C."/>
            <person name="Thompson A.W."/>
            <person name="Robinson-Rechavi M."/>
            <person name="Braasch I."/>
            <person name="Lecointre G."/>
            <person name="Bobe J."/>
            <person name="Postlethwait J.H."/>
            <person name="Berthelot C."/>
            <person name="Roest Crollius H."/>
            <person name="Guiguen Y."/>
        </authorList>
    </citation>
    <scope>NUCLEOTIDE SEQUENCE</scope>
    <source>
        <strain evidence="1">NC1722</strain>
    </source>
</reference>
<evidence type="ECO:0000313" key="1">
    <source>
        <dbReference type="EMBL" id="KAJ8409734.1"/>
    </source>
</evidence>
<proteinExistence type="predicted"/>
<dbReference type="EMBL" id="JAINUG010000029">
    <property type="protein sequence ID" value="KAJ8409734.1"/>
    <property type="molecule type" value="Genomic_DNA"/>
</dbReference>
<sequence>MQRRADRTRVSEICPPRLIQKRIDWTQIRPAGPAFDFHSSFHHRAVVHQTPPPRGAGRFRAAAEMKNGRESAKLFLRSPSRCSRASGAKPQP</sequence>
<protein>
    <submittedName>
        <fullName evidence="1">Uncharacterized protein</fullName>
    </submittedName>
</protein>
<dbReference type="AlphaFoldDB" id="A0AAD7SVU0"/>
<name>A0AAD7SVU0_9TELE</name>